<dbReference type="CDD" id="cd11642">
    <property type="entry name" value="SUMT"/>
    <property type="match status" value="1"/>
</dbReference>
<feature type="domain" description="Tetrapyrrole methylase" evidence="10">
    <location>
        <begin position="15"/>
        <end position="225"/>
    </location>
</feature>
<protein>
    <recommendedName>
        <fullName evidence="2">uroporphyrinogen-III C-methyltransferase</fullName>
        <ecNumber evidence="2">2.1.1.107</ecNumber>
    </recommendedName>
</protein>
<evidence type="ECO:0000256" key="7">
    <source>
        <dbReference type="ARBA" id="ARBA00023244"/>
    </source>
</evidence>
<dbReference type="PANTHER" id="PTHR45790:SF1">
    <property type="entry name" value="SIROHEME SYNTHASE"/>
    <property type="match status" value="1"/>
</dbReference>
<dbReference type="Gene3D" id="3.40.1010.10">
    <property type="entry name" value="Cobalt-precorrin-4 Transmethylase, Domain 1"/>
    <property type="match status" value="1"/>
</dbReference>
<keyword evidence="5 11" id="KW-0808">Transferase</keyword>
<dbReference type="GO" id="GO:0009236">
    <property type="term" value="P:cobalamin biosynthetic process"/>
    <property type="evidence" value="ECO:0007669"/>
    <property type="project" value="UniProtKB-KW"/>
</dbReference>
<dbReference type="PANTHER" id="PTHR45790">
    <property type="entry name" value="SIROHEME SYNTHASE-RELATED"/>
    <property type="match status" value="1"/>
</dbReference>
<dbReference type="RefSeq" id="WP_154717127.1">
    <property type="nucleotide sequence ID" value="NZ_LT837803.1"/>
</dbReference>
<evidence type="ECO:0000256" key="5">
    <source>
        <dbReference type="ARBA" id="ARBA00022679"/>
    </source>
</evidence>
<reference evidence="11" key="1">
    <citation type="submission" date="2017-03" db="EMBL/GenBank/DDBJ databases">
        <authorList>
            <consortium name="AG Boll"/>
        </authorList>
    </citation>
    <scope>NUCLEOTIDE SEQUENCE [LARGE SCALE GENOMIC DNA]</scope>
    <source>
        <strain evidence="11">Chol</strain>
    </source>
</reference>
<evidence type="ECO:0000313" key="11">
    <source>
        <dbReference type="EMBL" id="SMB28539.1"/>
    </source>
</evidence>
<keyword evidence="3" id="KW-0169">Cobalamin biosynthesis</keyword>
<dbReference type="NCBIfam" id="NF004790">
    <property type="entry name" value="PRK06136.1"/>
    <property type="match status" value="1"/>
</dbReference>
<dbReference type="EMBL" id="LT837803">
    <property type="protein sequence ID" value="SMB28539.1"/>
    <property type="molecule type" value="Genomic_DNA"/>
</dbReference>
<dbReference type="InterPro" id="IPR006366">
    <property type="entry name" value="CobA/CysG_C"/>
</dbReference>
<name>A0A7Z7HS92_9PROT</name>
<dbReference type="Pfam" id="PF00590">
    <property type="entry name" value="TP_methylase"/>
    <property type="match status" value="1"/>
</dbReference>
<evidence type="ECO:0000256" key="8">
    <source>
        <dbReference type="ARBA" id="ARBA00025705"/>
    </source>
</evidence>
<evidence type="ECO:0000256" key="2">
    <source>
        <dbReference type="ARBA" id="ARBA00012162"/>
    </source>
</evidence>
<accession>A0A7Z7HS92</accession>
<dbReference type="InterPro" id="IPR003043">
    <property type="entry name" value="Uropor_MeTrfase_CS"/>
</dbReference>
<dbReference type="Proteomes" id="UP000242886">
    <property type="component" value="Chromosome SDENCHOL"/>
</dbReference>
<dbReference type="GO" id="GO:0032259">
    <property type="term" value="P:methylation"/>
    <property type="evidence" value="ECO:0007669"/>
    <property type="project" value="UniProtKB-KW"/>
</dbReference>
<evidence type="ECO:0000256" key="6">
    <source>
        <dbReference type="ARBA" id="ARBA00022691"/>
    </source>
</evidence>
<keyword evidence="4 11" id="KW-0489">Methyltransferase</keyword>
<sequence>MSSMDTQKLIQRIGTVYLVGAGPGDPELLTLRAARLLRECSAVVYDNLVGQGVLDMINKDAKRIYVGKEAGRHTLSQEKINDLLVELATAGVDVVRLKGGHPFIFGRGGEEIEQLIEHGIPCEVVPGITAASGMSACAGIPLTHRDFAQACIFVTGHLQDGSVDLDWPTLARPHQTIVVYMGIAALAEICHQLVRHGLPASTPAAIVRHATLPDQQVIVAALDSLPAEAKAAGITSPALIIVGEVVSLRARLIQPERRTASAGIPGGLPDKPCRLTCS</sequence>
<dbReference type="InterPro" id="IPR000878">
    <property type="entry name" value="4pyrrol_Mease"/>
</dbReference>
<dbReference type="InterPro" id="IPR014777">
    <property type="entry name" value="4pyrrole_Mease_sub1"/>
</dbReference>
<dbReference type="InterPro" id="IPR050161">
    <property type="entry name" value="Siro_Cobalamin_biosynth"/>
</dbReference>
<proteinExistence type="inferred from homology"/>
<comment type="pathway">
    <text evidence="8">Porphyrin-containing compound metabolism; siroheme biosynthesis; precorrin-2 from uroporphyrinogen III: step 1/1.</text>
</comment>
<evidence type="ECO:0000256" key="1">
    <source>
        <dbReference type="ARBA" id="ARBA00005879"/>
    </source>
</evidence>
<keyword evidence="6" id="KW-0949">S-adenosyl-L-methionine</keyword>
<dbReference type="EC" id="2.1.1.107" evidence="2"/>
<dbReference type="GO" id="GO:0004851">
    <property type="term" value="F:uroporphyrin-III C-methyltransferase activity"/>
    <property type="evidence" value="ECO:0007669"/>
    <property type="project" value="UniProtKB-EC"/>
</dbReference>
<dbReference type="FunFam" id="3.30.950.10:FF:000001">
    <property type="entry name" value="Siroheme synthase"/>
    <property type="match status" value="1"/>
</dbReference>
<organism evidence="11 12">
    <name type="scientific">Sterolibacterium denitrificans</name>
    <dbReference type="NCBI Taxonomy" id="157592"/>
    <lineage>
        <taxon>Bacteria</taxon>
        <taxon>Pseudomonadati</taxon>
        <taxon>Pseudomonadota</taxon>
        <taxon>Betaproteobacteria</taxon>
        <taxon>Nitrosomonadales</taxon>
        <taxon>Sterolibacteriaceae</taxon>
        <taxon>Sterolibacterium</taxon>
    </lineage>
</organism>
<dbReference type="AlphaFoldDB" id="A0A7Z7HS92"/>
<gene>
    <name evidence="11" type="primary">cysG</name>
    <name evidence="11" type="ORF">SDENCHOL_20649</name>
</gene>
<dbReference type="UniPathway" id="UPA00262">
    <property type="reaction ID" value="UER00211"/>
</dbReference>
<dbReference type="GO" id="GO:0019354">
    <property type="term" value="P:siroheme biosynthetic process"/>
    <property type="evidence" value="ECO:0007669"/>
    <property type="project" value="UniProtKB-UniPathway"/>
</dbReference>
<dbReference type="SUPFAM" id="SSF53790">
    <property type="entry name" value="Tetrapyrrole methylase"/>
    <property type="match status" value="1"/>
</dbReference>
<evidence type="ECO:0000256" key="9">
    <source>
        <dbReference type="ARBA" id="ARBA00060548"/>
    </source>
</evidence>
<evidence type="ECO:0000259" key="10">
    <source>
        <dbReference type="Pfam" id="PF00590"/>
    </source>
</evidence>
<comment type="similarity">
    <text evidence="1">Belongs to the precorrin methyltransferase family.</text>
</comment>
<keyword evidence="12" id="KW-1185">Reference proteome</keyword>
<dbReference type="Gene3D" id="3.30.950.10">
    <property type="entry name" value="Methyltransferase, Cobalt-precorrin-4 Transmethylase, Domain 2"/>
    <property type="match status" value="1"/>
</dbReference>
<comment type="pathway">
    <text evidence="9">Cofactor biosynthesis; adenosylcobalamin biosynthesis; precorrin-2 from uroporphyrinogen III: step 1/1.</text>
</comment>
<dbReference type="PROSITE" id="PS00839">
    <property type="entry name" value="SUMT_1"/>
    <property type="match status" value="1"/>
</dbReference>
<dbReference type="NCBIfam" id="TIGR01469">
    <property type="entry name" value="cobA_cysG_Cterm"/>
    <property type="match status" value="1"/>
</dbReference>
<dbReference type="FunFam" id="3.40.1010.10:FF:000001">
    <property type="entry name" value="Siroheme synthase"/>
    <property type="match status" value="1"/>
</dbReference>
<dbReference type="InterPro" id="IPR035996">
    <property type="entry name" value="4pyrrol_Methylase_sf"/>
</dbReference>
<evidence type="ECO:0000256" key="4">
    <source>
        <dbReference type="ARBA" id="ARBA00022603"/>
    </source>
</evidence>
<keyword evidence="7" id="KW-0627">Porphyrin biosynthesis</keyword>
<evidence type="ECO:0000256" key="3">
    <source>
        <dbReference type="ARBA" id="ARBA00022573"/>
    </source>
</evidence>
<evidence type="ECO:0000313" key="12">
    <source>
        <dbReference type="Proteomes" id="UP000242886"/>
    </source>
</evidence>
<dbReference type="InterPro" id="IPR014776">
    <property type="entry name" value="4pyrrole_Mease_sub2"/>
</dbReference>